<dbReference type="KEGG" id="pfp:PFL1_03982"/>
<feature type="compositionally biased region" description="Gly residues" evidence="1">
    <location>
        <begin position="254"/>
        <end position="269"/>
    </location>
</feature>
<protein>
    <recommendedName>
        <fullName evidence="3">VanZ-like domain-containing protein</fullName>
    </recommendedName>
</protein>
<dbReference type="EMBL" id="KE361634">
    <property type="protein sequence ID" value="EPQ28679.1"/>
    <property type="molecule type" value="Genomic_DNA"/>
</dbReference>
<name>A0A061H896_9BASI</name>
<feature type="transmembrane region" description="Helical" evidence="2">
    <location>
        <begin position="90"/>
        <end position="109"/>
    </location>
</feature>
<dbReference type="HOGENOM" id="CLU_062280_0_0_1"/>
<feature type="region of interest" description="Disordered" evidence="1">
    <location>
        <begin position="251"/>
        <end position="360"/>
    </location>
</feature>
<keyword evidence="2" id="KW-0812">Transmembrane</keyword>
<evidence type="ECO:0000259" key="3">
    <source>
        <dbReference type="Pfam" id="PF04892"/>
    </source>
</evidence>
<reference evidence="4 5" key="1">
    <citation type="journal article" date="2013" name="Plant Cell">
        <title>The transition from a phytopathogenic smut ancestor to an anamorphic biocontrol agent deciphered by comparative whole-genome analysis.</title>
        <authorList>
            <person name="Lefebvre F."/>
            <person name="Joly D.L."/>
            <person name="Labbe C."/>
            <person name="Teichmann B."/>
            <person name="Linning R."/>
            <person name="Belzile F."/>
            <person name="Bakkeren G."/>
            <person name="Belanger R.R."/>
        </authorList>
    </citation>
    <scope>NUCLEOTIDE SEQUENCE [LARGE SCALE GENOMIC DNA]</scope>
    <source>
        <strain evidence="4 5">PF-1</strain>
    </source>
</reference>
<dbReference type="Proteomes" id="UP000053664">
    <property type="component" value="Unassembled WGS sequence"/>
</dbReference>
<feature type="domain" description="VanZ-like" evidence="3">
    <location>
        <begin position="118"/>
        <end position="201"/>
    </location>
</feature>
<feature type="compositionally biased region" description="Low complexity" evidence="1">
    <location>
        <begin position="10"/>
        <end position="31"/>
    </location>
</feature>
<dbReference type="GeneID" id="19318089"/>
<feature type="transmembrane region" description="Helical" evidence="2">
    <location>
        <begin position="182"/>
        <end position="202"/>
    </location>
</feature>
<evidence type="ECO:0000256" key="1">
    <source>
        <dbReference type="SAM" id="MobiDB-lite"/>
    </source>
</evidence>
<evidence type="ECO:0000313" key="4">
    <source>
        <dbReference type="EMBL" id="EPQ28679.1"/>
    </source>
</evidence>
<feature type="compositionally biased region" description="Acidic residues" evidence="1">
    <location>
        <begin position="327"/>
        <end position="341"/>
    </location>
</feature>
<gene>
    <name evidence="4" type="ORF">PFL1_03982</name>
</gene>
<dbReference type="AlphaFoldDB" id="A0A061H896"/>
<dbReference type="eggNOG" id="ENOG502S56A">
    <property type="taxonomic scope" value="Eukaryota"/>
</dbReference>
<proteinExistence type="predicted"/>
<dbReference type="PANTHER" id="PTHR28008">
    <property type="entry name" value="DOMAIN PROTEIN, PUTATIVE (AFU_ORTHOLOGUE AFUA_3G10980)-RELATED"/>
    <property type="match status" value="1"/>
</dbReference>
<accession>A0A061H896</accession>
<evidence type="ECO:0000313" key="5">
    <source>
        <dbReference type="Proteomes" id="UP000053664"/>
    </source>
</evidence>
<organism evidence="4 5">
    <name type="scientific">Pseudozyma flocculosa PF-1</name>
    <dbReference type="NCBI Taxonomy" id="1277687"/>
    <lineage>
        <taxon>Eukaryota</taxon>
        <taxon>Fungi</taxon>
        <taxon>Dikarya</taxon>
        <taxon>Basidiomycota</taxon>
        <taxon>Ustilaginomycotina</taxon>
        <taxon>Ustilaginomycetes</taxon>
        <taxon>Ustilaginales</taxon>
        <taxon>Ustilaginaceae</taxon>
        <taxon>Pseudozyma</taxon>
    </lineage>
</organism>
<feature type="transmembrane region" description="Helical" evidence="2">
    <location>
        <begin position="150"/>
        <end position="170"/>
    </location>
</feature>
<evidence type="ECO:0000256" key="2">
    <source>
        <dbReference type="SAM" id="Phobius"/>
    </source>
</evidence>
<keyword evidence="2" id="KW-0472">Membrane</keyword>
<dbReference type="OrthoDB" id="63581at2759"/>
<dbReference type="PANTHER" id="PTHR28008:SF1">
    <property type="entry name" value="DOMAIN PROTEIN, PUTATIVE (AFU_ORTHOLOGUE AFUA_3G10980)-RELATED"/>
    <property type="match status" value="1"/>
</dbReference>
<dbReference type="Pfam" id="PF04892">
    <property type="entry name" value="VanZ"/>
    <property type="match status" value="1"/>
</dbReference>
<feature type="region of interest" description="Disordered" evidence="1">
    <location>
        <begin position="1"/>
        <end position="34"/>
    </location>
</feature>
<feature type="transmembrane region" description="Helical" evidence="2">
    <location>
        <begin position="121"/>
        <end position="138"/>
    </location>
</feature>
<keyword evidence="2" id="KW-1133">Transmembrane helix</keyword>
<dbReference type="InterPro" id="IPR006976">
    <property type="entry name" value="VanZ-like"/>
</dbReference>
<feature type="compositionally biased region" description="Polar residues" evidence="1">
    <location>
        <begin position="278"/>
        <end position="298"/>
    </location>
</feature>
<sequence length="360" mass="39189">MPRLETRAQPSRTSSRSRSSGRSGGSAIRPPSGGGYLGEVVELVTPSSSASGRRWEHLKSLALRSVRIKLASETGGLDGQPVVPLRVRPAFIVLNVLDLVFLGLLGFHPNGQAWTRLNDKVLHFICFFFATSLFYMVWDVDESARRVWIWRNAALLLTFLTCFACGSIGSEIVQSLLPYKRFDIYDVLCNMVGSSLGLFFTYHLELRYRARREVERLYDPLDVEEYGDGFASDDDDDVVVDVVDVDVDVDQRHGGGGMGLEAQGEGGGGRRVRFDPNPTVSSSLPPPSHGSTASALSPTTMTTTTTTKGMEGPHVSTGKTSEQLFSIDDDDDDDDEGEGEGEGGKDGDNVWSDAGDPLRS</sequence>
<dbReference type="RefSeq" id="XP_007879696.1">
    <property type="nucleotide sequence ID" value="XM_007881505.1"/>
</dbReference>